<comment type="caution">
    <text evidence="2">The sequence shown here is derived from an EMBL/GenBank/DDBJ whole genome shotgun (WGS) entry which is preliminary data.</text>
</comment>
<evidence type="ECO:0000256" key="1">
    <source>
        <dbReference type="SAM" id="MobiDB-lite"/>
    </source>
</evidence>
<sequence length="185" mass="20110">MVKSLRPPPPAAAVRTFFGLLRSILGKSIKVAGARTEEPRKTDSCNRVKVRRRTGAGGGSVVQSVEGPNKVQTKHPLLPCSRLIVAVRDAVGIFSLRQWPIVLASCSVSLLMRAAVPCAKGWMEKMHQPSSSGRGQPSGQRTAERQPTHVPRWSTPRPCRQSVCLPVCSAMAVCCSHCRRSDITF</sequence>
<feature type="compositionally biased region" description="Low complexity" evidence="1">
    <location>
        <begin position="128"/>
        <end position="141"/>
    </location>
</feature>
<name>A0ABR1Z4N3_9PEZI</name>
<dbReference type="EMBL" id="JBBWRZ010000001">
    <property type="protein sequence ID" value="KAK8247162.1"/>
    <property type="molecule type" value="Genomic_DNA"/>
</dbReference>
<feature type="region of interest" description="Disordered" evidence="1">
    <location>
        <begin position="125"/>
        <end position="154"/>
    </location>
</feature>
<proteinExistence type="predicted"/>
<dbReference type="Proteomes" id="UP001492380">
    <property type="component" value="Unassembled WGS sequence"/>
</dbReference>
<organism evidence="2 3">
    <name type="scientific">Phyllosticta capitalensis</name>
    <dbReference type="NCBI Taxonomy" id="121624"/>
    <lineage>
        <taxon>Eukaryota</taxon>
        <taxon>Fungi</taxon>
        <taxon>Dikarya</taxon>
        <taxon>Ascomycota</taxon>
        <taxon>Pezizomycotina</taxon>
        <taxon>Dothideomycetes</taxon>
        <taxon>Dothideomycetes incertae sedis</taxon>
        <taxon>Botryosphaeriales</taxon>
        <taxon>Phyllostictaceae</taxon>
        <taxon>Phyllosticta</taxon>
    </lineage>
</organism>
<keyword evidence="3" id="KW-1185">Reference proteome</keyword>
<evidence type="ECO:0000313" key="2">
    <source>
        <dbReference type="EMBL" id="KAK8247162.1"/>
    </source>
</evidence>
<reference evidence="2 3" key="1">
    <citation type="submission" date="2024-04" db="EMBL/GenBank/DDBJ databases">
        <title>Phyllosticta paracitricarpa is synonymous to the EU quarantine fungus P. citricarpa based on phylogenomic analyses.</title>
        <authorList>
            <consortium name="Lawrence Berkeley National Laboratory"/>
            <person name="Van Ingen-Buijs V.A."/>
            <person name="Van Westerhoven A.C."/>
            <person name="Haridas S."/>
            <person name="Skiadas P."/>
            <person name="Martin F."/>
            <person name="Groenewald J.Z."/>
            <person name="Crous P.W."/>
            <person name="Seidl M.F."/>
        </authorList>
    </citation>
    <scope>NUCLEOTIDE SEQUENCE [LARGE SCALE GENOMIC DNA]</scope>
    <source>
        <strain evidence="2 3">CBS 123374</strain>
    </source>
</reference>
<gene>
    <name evidence="2" type="ORF">HDK90DRAFT_33501</name>
</gene>
<accession>A0ABR1Z4N3</accession>
<evidence type="ECO:0000313" key="3">
    <source>
        <dbReference type="Proteomes" id="UP001492380"/>
    </source>
</evidence>
<protein>
    <submittedName>
        <fullName evidence="2">Uncharacterized protein</fullName>
    </submittedName>
</protein>